<evidence type="ECO:0000256" key="3">
    <source>
        <dbReference type="SAM" id="Phobius"/>
    </source>
</evidence>
<feature type="transmembrane region" description="Helical" evidence="3">
    <location>
        <begin position="168"/>
        <end position="188"/>
    </location>
</feature>
<keyword evidence="3" id="KW-0472">Membrane</keyword>
<evidence type="ECO:0000313" key="4">
    <source>
        <dbReference type="EMBL" id="VVE16413.1"/>
    </source>
</evidence>
<feature type="transmembrane region" description="Helical" evidence="3">
    <location>
        <begin position="194"/>
        <end position="216"/>
    </location>
</feature>
<accession>A0A5E4VX51</accession>
<keyword evidence="1" id="KW-0175">Coiled coil</keyword>
<name>A0A5E4VX51_9BURK</name>
<dbReference type="EMBL" id="CABPRZ010000010">
    <property type="protein sequence ID" value="VVE16413.1"/>
    <property type="molecule type" value="Genomic_DNA"/>
</dbReference>
<dbReference type="AlphaFoldDB" id="A0A5E4VX51"/>
<proteinExistence type="predicted"/>
<evidence type="ECO:0000256" key="1">
    <source>
        <dbReference type="SAM" id="Coils"/>
    </source>
</evidence>
<gene>
    <name evidence="4" type="ORF">PTE30175_02823</name>
</gene>
<feature type="region of interest" description="Disordered" evidence="2">
    <location>
        <begin position="417"/>
        <end position="438"/>
    </location>
</feature>
<sequence length="438" mass="48778">MQVDIEWKLDAVYNIRKSRSRDAESAAFHLDDVTALCKSLDKALRHMRIAWDQTLPSMLRFGPPVRFVSSQLHETNESKMTKSARELRAVLVVYEGIVDLLIERLVARQTLHSLRPGEHVSREENARMEAEMESLSQRINDTHENAARLLKHAADVMPKNKTWRLTKMFTSIFSSTLGMIVSVIRWIAKTLKALPVLGWVVSGIGLVVAVVTAMVSRDRGWDKVEKALNKLKEFTERQEKSMNSANLTNLTVGVLDARMKLNALKTQNAENISNLSADLTNLTVGVLDARMTLNDLKTQNAKNVSRLSADVGGINNKLEKLDANQDEFKRAMTEMFMELSDAVKQLRTDISRGEIKDAATALAKVDTTIDANLHRLTGEDSAALAPMRSTSGRAPVMHAIGRRRSCGESSALAHDLERAGSMQRRPSSARNVQALSRV</sequence>
<protein>
    <submittedName>
        <fullName evidence="4">Uncharacterized protein</fullName>
    </submittedName>
</protein>
<feature type="compositionally biased region" description="Polar residues" evidence="2">
    <location>
        <begin position="424"/>
        <end position="438"/>
    </location>
</feature>
<dbReference type="Proteomes" id="UP000414233">
    <property type="component" value="Unassembled WGS sequence"/>
</dbReference>
<reference evidence="4 5" key="1">
    <citation type="submission" date="2019-08" db="EMBL/GenBank/DDBJ databases">
        <authorList>
            <person name="Peeters C."/>
        </authorList>
    </citation>
    <scope>NUCLEOTIDE SEQUENCE [LARGE SCALE GENOMIC DNA]</scope>
    <source>
        <strain evidence="4 5">LMG 30175</strain>
    </source>
</reference>
<feature type="coiled-coil region" evidence="1">
    <location>
        <begin position="118"/>
        <end position="145"/>
    </location>
</feature>
<evidence type="ECO:0000313" key="5">
    <source>
        <dbReference type="Proteomes" id="UP000414233"/>
    </source>
</evidence>
<organism evidence="4 5">
    <name type="scientific">Pandoraea terrae</name>
    <dbReference type="NCBI Taxonomy" id="1537710"/>
    <lineage>
        <taxon>Bacteria</taxon>
        <taxon>Pseudomonadati</taxon>
        <taxon>Pseudomonadota</taxon>
        <taxon>Betaproteobacteria</taxon>
        <taxon>Burkholderiales</taxon>
        <taxon>Burkholderiaceae</taxon>
        <taxon>Pandoraea</taxon>
    </lineage>
</organism>
<keyword evidence="3" id="KW-0812">Transmembrane</keyword>
<evidence type="ECO:0000256" key="2">
    <source>
        <dbReference type="SAM" id="MobiDB-lite"/>
    </source>
</evidence>
<keyword evidence="5" id="KW-1185">Reference proteome</keyword>
<keyword evidence="3" id="KW-1133">Transmembrane helix</keyword>